<dbReference type="PANTHER" id="PTHR47469:SF2">
    <property type="entry name" value="OS06G0597600 PROTEIN"/>
    <property type="match status" value="1"/>
</dbReference>
<dbReference type="InterPro" id="IPR036188">
    <property type="entry name" value="FAD/NAD-bd_sf"/>
</dbReference>
<dbReference type="Proteomes" id="UP000440096">
    <property type="component" value="Unassembled WGS sequence"/>
</dbReference>
<dbReference type="OrthoDB" id="9782160at2"/>
<dbReference type="SUPFAM" id="SSF54373">
    <property type="entry name" value="FAD-linked reductases, C-terminal domain"/>
    <property type="match status" value="1"/>
</dbReference>
<dbReference type="AlphaFoldDB" id="A0A6N7Z4U2"/>
<dbReference type="InterPro" id="IPR054707">
    <property type="entry name" value="DhpH_subs-bd"/>
</dbReference>
<dbReference type="EMBL" id="WMBA01000011">
    <property type="protein sequence ID" value="MTD54306.1"/>
    <property type="molecule type" value="Genomic_DNA"/>
</dbReference>
<dbReference type="PRINTS" id="PR00420">
    <property type="entry name" value="RNGMNOXGNASE"/>
</dbReference>
<organism evidence="2 3">
    <name type="scientific">Amycolatopsis pithecellobii</name>
    <dbReference type="NCBI Taxonomy" id="664692"/>
    <lineage>
        <taxon>Bacteria</taxon>
        <taxon>Bacillati</taxon>
        <taxon>Actinomycetota</taxon>
        <taxon>Actinomycetes</taxon>
        <taxon>Pseudonocardiales</taxon>
        <taxon>Pseudonocardiaceae</taxon>
        <taxon>Amycolatopsis</taxon>
    </lineage>
</organism>
<dbReference type="SUPFAM" id="SSF51905">
    <property type="entry name" value="FAD/NAD(P)-binding domain"/>
    <property type="match status" value="1"/>
</dbReference>
<dbReference type="RefSeq" id="WP_154756534.1">
    <property type="nucleotide sequence ID" value="NZ_WMBA01000011.1"/>
</dbReference>
<evidence type="ECO:0000313" key="3">
    <source>
        <dbReference type="Proteomes" id="UP000440096"/>
    </source>
</evidence>
<name>A0A6N7Z4U2_9PSEU</name>
<evidence type="ECO:0000259" key="1">
    <source>
        <dbReference type="Pfam" id="PF22607"/>
    </source>
</evidence>
<evidence type="ECO:0000313" key="2">
    <source>
        <dbReference type="EMBL" id="MTD54306.1"/>
    </source>
</evidence>
<sequence>MSRFRAGIVGGSLAGLTAALTLRDAGWDVELFERAPADMTATGAGLTVQEPSVRYLIERGGAKVEDLTFEVEGVRYLNPDGSVRYEARRPTRFTTWGTLHRGLMELYGTKHYHASHPVLGVTERENGRVYLATESGDEGPFDLVVGADGVNSTVRAAVAPGIALEPAGYLAWRCVADVSRVSRETSDTFDQRLTYCLGDRTHCVIYPVPPREPGGERRINMVWYRNYESPGQVAELLTDRNGVRRPLSVPPGLMAHKYVAEMREAAKALAPQAAEVVAGADEPFSQLIGDLRVPQMVYGRVVLIGDAACVARPHVASGAAKASENAWTLAAALKDWDGDPARLEAWEQDQLRESEILCESGRLQGYRGQVEGTWDPRDPTFDVRSFKERVHG</sequence>
<comment type="caution">
    <text evidence="2">The sequence shown here is derived from an EMBL/GenBank/DDBJ whole genome shotgun (WGS) entry which is preliminary data.</text>
</comment>
<proteinExistence type="predicted"/>
<protein>
    <submittedName>
        <fullName evidence="2">NAD(P)-binding protein</fullName>
    </submittedName>
</protein>
<dbReference type="PANTHER" id="PTHR47469">
    <property type="entry name" value="MONOOXYGENASE-LIKE"/>
    <property type="match status" value="1"/>
</dbReference>
<dbReference type="InterPro" id="IPR053212">
    <property type="entry name" value="DHP_3-monooxygenase"/>
</dbReference>
<gene>
    <name evidence="2" type="ORF">GKO32_10005</name>
</gene>
<dbReference type="Pfam" id="PF22607">
    <property type="entry name" value="FAD_binding-like"/>
    <property type="match status" value="1"/>
</dbReference>
<accession>A0A6N7Z4U2</accession>
<feature type="domain" description="2,6-dihydroxypyridine 3-monooxygenase substrate binding" evidence="1">
    <location>
        <begin position="167"/>
        <end position="290"/>
    </location>
</feature>
<keyword evidence="3" id="KW-1185">Reference proteome</keyword>
<dbReference type="NCBIfam" id="NF005566">
    <property type="entry name" value="PRK07236.1"/>
    <property type="match status" value="1"/>
</dbReference>
<reference evidence="2 3" key="1">
    <citation type="submission" date="2019-11" db="EMBL/GenBank/DDBJ databases">
        <title>Draft genome of Amycolatopsis RM579.</title>
        <authorList>
            <person name="Duangmal K."/>
            <person name="Mingma R."/>
        </authorList>
    </citation>
    <scope>NUCLEOTIDE SEQUENCE [LARGE SCALE GENOMIC DNA]</scope>
    <source>
        <strain evidence="2 3">RM579</strain>
    </source>
</reference>
<dbReference type="Gene3D" id="3.50.50.60">
    <property type="entry name" value="FAD/NAD(P)-binding domain"/>
    <property type="match status" value="2"/>
</dbReference>